<dbReference type="EC" id="3.4.19.12" evidence="8"/>
<keyword evidence="4 8" id="KW-0833">Ubl conjugation pathway</keyword>
<organism evidence="11 12">
    <name type="scientific">Porites evermanni</name>
    <dbReference type="NCBI Taxonomy" id="104178"/>
    <lineage>
        <taxon>Eukaryota</taxon>
        <taxon>Metazoa</taxon>
        <taxon>Cnidaria</taxon>
        <taxon>Anthozoa</taxon>
        <taxon>Hexacorallia</taxon>
        <taxon>Scleractinia</taxon>
        <taxon>Fungiina</taxon>
        <taxon>Poritidae</taxon>
        <taxon>Porites</taxon>
    </lineage>
</organism>
<dbReference type="Proteomes" id="UP001159427">
    <property type="component" value="Unassembled WGS sequence"/>
</dbReference>
<feature type="compositionally biased region" description="Polar residues" evidence="9">
    <location>
        <begin position="83"/>
        <end position="94"/>
    </location>
</feature>
<dbReference type="PANTHER" id="PTHR12473:SF8">
    <property type="entry name" value="UBIQUITIN CARBOXYL-TERMINAL HYDROLASE MINDY-4-RELATED"/>
    <property type="match status" value="1"/>
</dbReference>
<keyword evidence="3 8" id="KW-0645">Protease</keyword>
<dbReference type="PROSITE" id="PS50896">
    <property type="entry name" value="LISH"/>
    <property type="match status" value="1"/>
</dbReference>
<dbReference type="InterPro" id="IPR039785">
    <property type="entry name" value="MINY3/4"/>
</dbReference>
<feature type="domain" description="Deubiquitinating enzyme MINDY-3/4 conserved" evidence="10">
    <location>
        <begin position="384"/>
        <end position="574"/>
    </location>
</feature>
<keyword evidence="5 8" id="KW-0378">Hydrolase</keyword>
<evidence type="ECO:0000313" key="12">
    <source>
        <dbReference type="Proteomes" id="UP001159427"/>
    </source>
</evidence>
<reference evidence="11 12" key="1">
    <citation type="submission" date="2022-05" db="EMBL/GenBank/DDBJ databases">
        <authorList>
            <consortium name="Genoscope - CEA"/>
            <person name="William W."/>
        </authorList>
    </citation>
    <scope>NUCLEOTIDE SEQUENCE [LARGE SCALE GENOMIC DNA]</scope>
</reference>
<evidence type="ECO:0000256" key="3">
    <source>
        <dbReference type="ARBA" id="ARBA00022670"/>
    </source>
</evidence>
<feature type="compositionally biased region" description="Polar residues" evidence="9">
    <location>
        <begin position="111"/>
        <end position="122"/>
    </location>
</feature>
<keyword evidence="6 8" id="KW-0788">Thiol protease</keyword>
<sequence>MGDSQIVSITASLVREYLSRKGLKTTLQTLDKEMPRTEDSISNRLQLAKEMHIERLMKKNKELPEPFRTMLEVMVQFMKNRDAQSGSTSVGTDKSSQKSKQTRERKKESSTRTTAQPSNNDLIDNMDKLGEKNDRKDYDDLLKRLEEPSSKVHGSPTGIKFANDSSKMQVSTQKDDLHKRGGTDASDVGGLLHVQSGSVGPTVSLSDQMALKQKSKRRLNSSIGGPVVSSGLAVKRDSRTRRSTGRLSGSLTAKSIGSLFGDDEDSKELSSVHVHVSTPNQDPLTDELHNTQDVPVDRKGREKHRPEDISAKHHRRNTSNEISSDNSLTTFFCLLKAKSSDLVFEDIDDDLDQELGHLTLGPKKITQVDIQNKPITLETAIGLKNLIFGNAKSSFTPEWRNQSFSFCDLYRLEYGIVQLKGGPCGVLAAVQAFVLKHLLFGGKKGDSKKKLQPSSRERTKALTSAISEILWRAGDSRGAVVALPTGGSNVFGAGRYKPDQLPEALVLYTFKSSESLLSFISQNISQVRSILTVLLYPYLLYRSVICPFILNGANQKKTEEEKSLRHVAMVAKSEQTVVHGTKRTKKLT</sequence>
<evidence type="ECO:0000256" key="9">
    <source>
        <dbReference type="SAM" id="MobiDB-lite"/>
    </source>
</evidence>
<dbReference type="InterPro" id="IPR059022">
    <property type="entry name" value="MINDY4_N"/>
</dbReference>
<comment type="caution">
    <text evidence="11">The sequence shown here is derived from an EMBL/GenBank/DDBJ whole genome shotgun (WGS) entry which is preliminary data.</text>
</comment>
<protein>
    <recommendedName>
        <fullName evidence="8">Ubiquitin carboxyl-terminal hydrolase MINDY</fullName>
        <ecNumber evidence="8">3.4.19.12</ecNumber>
    </recommendedName>
</protein>
<dbReference type="Pfam" id="PF13898">
    <property type="entry name" value="MINDY-3_4_CD"/>
    <property type="match status" value="1"/>
</dbReference>
<evidence type="ECO:0000256" key="5">
    <source>
        <dbReference type="ARBA" id="ARBA00022801"/>
    </source>
</evidence>
<accession>A0ABN8S1V4</accession>
<dbReference type="EMBL" id="CALNXI010002278">
    <property type="protein sequence ID" value="CAH3185701.1"/>
    <property type="molecule type" value="Genomic_DNA"/>
</dbReference>
<dbReference type="Pfam" id="PF26038">
    <property type="entry name" value="Dimer_MINDY4_N"/>
    <property type="match status" value="1"/>
</dbReference>
<comment type="function">
    <text evidence="7">Probable hydrolase that can remove 'Lys-48'-linked conjugated ubiquitin from proteins.</text>
</comment>
<dbReference type="InterPro" id="IPR006594">
    <property type="entry name" value="LisH"/>
</dbReference>
<feature type="region of interest" description="Disordered" evidence="9">
    <location>
        <begin position="270"/>
        <end position="322"/>
    </location>
</feature>
<evidence type="ECO:0000256" key="8">
    <source>
        <dbReference type="RuleBase" id="RU367088"/>
    </source>
</evidence>
<feature type="compositionally biased region" description="Basic and acidic residues" evidence="9">
    <location>
        <begin position="125"/>
        <end position="150"/>
    </location>
</feature>
<comment type="catalytic activity">
    <reaction evidence="1 8">
        <text>Thiol-dependent hydrolysis of ester, thioester, amide, peptide and isopeptide bonds formed by the C-terminal Gly of ubiquitin (a 76-residue protein attached to proteins as an intracellular targeting signal).</text>
        <dbReference type="EC" id="3.4.19.12"/>
    </reaction>
</comment>
<feature type="region of interest" description="Disordered" evidence="9">
    <location>
        <begin position="82"/>
        <end position="248"/>
    </location>
</feature>
<feature type="compositionally biased region" description="Basic and acidic residues" evidence="9">
    <location>
        <begin position="286"/>
        <end position="311"/>
    </location>
</feature>
<dbReference type="InterPro" id="IPR025257">
    <property type="entry name" value="MINDY-3/4_CD"/>
</dbReference>
<dbReference type="SMART" id="SM01174">
    <property type="entry name" value="DUF4205"/>
    <property type="match status" value="1"/>
</dbReference>
<feature type="compositionally biased region" description="Polar residues" evidence="9">
    <location>
        <begin position="195"/>
        <end position="207"/>
    </location>
</feature>
<evidence type="ECO:0000256" key="7">
    <source>
        <dbReference type="ARBA" id="ARBA00037630"/>
    </source>
</evidence>
<comment type="similarity">
    <text evidence="2 8">Belongs to the MINDY deubiquitinase family. FAM188 subfamily.</text>
</comment>
<feature type="compositionally biased region" description="Basic and acidic residues" evidence="9">
    <location>
        <begin position="173"/>
        <end position="182"/>
    </location>
</feature>
<evidence type="ECO:0000256" key="2">
    <source>
        <dbReference type="ARBA" id="ARBA00011074"/>
    </source>
</evidence>
<evidence type="ECO:0000256" key="4">
    <source>
        <dbReference type="ARBA" id="ARBA00022786"/>
    </source>
</evidence>
<name>A0ABN8S1V4_9CNID</name>
<feature type="compositionally biased region" description="Basic and acidic residues" evidence="9">
    <location>
        <begin position="101"/>
        <end position="110"/>
    </location>
</feature>
<gene>
    <name evidence="11" type="ORF">PEVE_00016286</name>
</gene>
<feature type="compositionally biased region" description="Polar residues" evidence="9">
    <location>
        <begin position="163"/>
        <end position="172"/>
    </location>
</feature>
<evidence type="ECO:0000256" key="1">
    <source>
        <dbReference type="ARBA" id="ARBA00000707"/>
    </source>
</evidence>
<evidence type="ECO:0000259" key="10">
    <source>
        <dbReference type="SMART" id="SM01174"/>
    </source>
</evidence>
<keyword evidence="12" id="KW-1185">Reference proteome</keyword>
<proteinExistence type="inferred from homology"/>
<dbReference type="PANTHER" id="PTHR12473">
    <property type="entry name" value="UBIQUITIN CARBOXYL-TERMINAL HYDROLASE MINDY-4-RELATED"/>
    <property type="match status" value="1"/>
</dbReference>
<comment type="function">
    <text evidence="8">Hydrolase that can remove 'Lys-48'-linked conjugated ubiquitin from proteins.</text>
</comment>
<evidence type="ECO:0000313" key="11">
    <source>
        <dbReference type="EMBL" id="CAH3185701.1"/>
    </source>
</evidence>
<evidence type="ECO:0000256" key="6">
    <source>
        <dbReference type="ARBA" id="ARBA00022807"/>
    </source>
</evidence>